<sequence>MPLDIPAEDGVYIYTGNHYERIYPNGPFVPQRDGVYMIYFRNRECPGCKAFDRLWSFFAENFKRDFGTLAVVQCKNFFYDCYSQDAADTFIFYLVLATPQVVVVIVENGIPIYIEREMLFESLKDLEDFVYGVHERRKLAEEKTEQEEEVEGLYIDFSKRNWKEVVKQLKELIFEGKNIRELCNEKGCKIVIE</sequence>
<dbReference type="AlphaFoldDB" id="A0A7J2U4B8"/>
<evidence type="ECO:0000313" key="1">
    <source>
        <dbReference type="EMBL" id="HEM67624.1"/>
    </source>
</evidence>
<organism evidence="1">
    <name type="scientific">Ignisphaera aggregans</name>
    <dbReference type="NCBI Taxonomy" id="334771"/>
    <lineage>
        <taxon>Archaea</taxon>
        <taxon>Thermoproteota</taxon>
        <taxon>Thermoprotei</taxon>
        <taxon>Desulfurococcales</taxon>
        <taxon>Desulfurococcaceae</taxon>
        <taxon>Ignisphaera</taxon>
    </lineage>
</organism>
<protein>
    <recommendedName>
        <fullName evidence="2">Thioredoxin</fullName>
    </recommendedName>
</protein>
<comment type="caution">
    <text evidence="1">The sequence shown here is derived from an EMBL/GenBank/DDBJ whole genome shotgun (WGS) entry which is preliminary data.</text>
</comment>
<accession>A0A7J2U4B8</accession>
<dbReference type="EMBL" id="DSEU01000059">
    <property type="protein sequence ID" value="HEM67624.1"/>
    <property type="molecule type" value="Genomic_DNA"/>
</dbReference>
<reference evidence="1" key="1">
    <citation type="journal article" date="2020" name="mSystems">
        <title>Genome- and Community-Level Interaction Insights into Carbon Utilization and Element Cycling Functions of Hydrothermarchaeota in Hydrothermal Sediment.</title>
        <authorList>
            <person name="Zhou Z."/>
            <person name="Liu Y."/>
            <person name="Xu W."/>
            <person name="Pan J."/>
            <person name="Luo Z.H."/>
            <person name="Li M."/>
        </authorList>
    </citation>
    <scope>NUCLEOTIDE SEQUENCE [LARGE SCALE GENOMIC DNA]</scope>
    <source>
        <strain evidence="1">SpSt-125</strain>
    </source>
</reference>
<gene>
    <name evidence="1" type="ORF">ENO26_08725</name>
</gene>
<dbReference type="SUPFAM" id="SSF52833">
    <property type="entry name" value="Thioredoxin-like"/>
    <property type="match status" value="1"/>
</dbReference>
<proteinExistence type="predicted"/>
<evidence type="ECO:0008006" key="2">
    <source>
        <dbReference type="Google" id="ProtNLM"/>
    </source>
</evidence>
<dbReference type="InterPro" id="IPR036249">
    <property type="entry name" value="Thioredoxin-like_sf"/>
</dbReference>
<name>A0A7J2U4B8_9CREN</name>